<dbReference type="RefSeq" id="WP_071471181.1">
    <property type="nucleotide sequence ID" value="NZ_MDKE01000001.1"/>
</dbReference>
<dbReference type="AlphaFoldDB" id="A0A1J4QIB7"/>
<accession>A0A1J4QIB7</accession>
<evidence type="ECO:0000256" key="1">
    <source>
        <dbReference type="SAM" id="SignalP"/>
    </source>
</evidence>
<evidence type="ECO:0000313" key="3">
    <source>
        <dbReference type="Proteomes" id="UP000243073"/>
    </source>
</evidence>
<protein>
    <recommendedName>
        <fullName evidence="4">DUF3108 domain-containing protein</fullName>
    </recommendedName>
</protein>
<keyword evidence="1" id="KW-0732">Signal</keyword>
<dbReference type="Pfam" id="PF11306">
    <property type="entry name" value="DUF3108"/>
    <property type="match status" value="1"/>
</dbReference>
<feature type="chain" id="PRO_5009632441" description="DUF3108 domain-containing protein" evidence="1">
    <location>
        <begin position="21"/>
        <end position="247"/>
    </location>
</feature>
<proteinExistence type="predicted"/>
<comment type="caution">
    <text evidence="2">The sequence shown here is derived from an EMBL/GenBank/DDBJ whole genome shotgun (WGS) entry which is preliminary data.</text>
</comment>
<keyword evidence="3" id="KW-1185">Reference proteome</keyword>
<dbReference type="InterPro" id="IPR021457">
    <property type="entry name" value="DUF3108"/>
</dbReference>
<dbReference type="EMBL" id="MDKE01000001">
    <property type="protein sequence ID" value="OIN14378.1"/>
    <property type="molecule type" value="Genomic_DNA"/>
</dbReference>
<sequence>MLKKVLLTLCGLMATGSAAARDIDHLRAEFSVLLNGDPTRGVNTLTIDRNKERYHVHFSLAHWLLDVEQKASFNWQDCSARPDTFSYQAKAVGIRREERLVFDPQTDMVLYQGKGGDKLLSTEGGAFDSVSFFFEARCDLMAGKTTLSYPVVRGGEIKQTTFKVVGKEVVKTGIGTFDSLIVERDRGSSKRKTRFWVAPELDYQLVQISHEENRQLAVTVTLDKLNYTLVDSPVQLAGKDGQPVASD</sequence>
<dbReference type="OrthoDB" id="6007799at2"/>
<name>A0A1J4QIB7_9GAMM</name>
<organism evidence="2 3">
    <name type="scientific">Oceanisphaera psychrotolerans</name>
    <dbReference type="NCBI Taxonomy" id="1414654"/>
    <lineage>
        <taxon>Bacteria</taxon>
        <taxon>Pseudomonadati</taxon>
        <taxon>Pseudomonadota</taxon>
        <taxon>Gammaproteobacteria</taxon>
        <taxon>Aeromonadales</taxon>
        <taxon>Aeromonadaceae</taxon>
        <taxon>Oceanisphaera</taxon>
    </lineage>
</organism>
<dbReference type="Proteomes" id="UP000243073">
    <property type="component" value="Unassembled WGS sequence"/>
</dbReference>
<feature type="signal peptide" evidence="1">
    <location>
        <begin position="1"/>
        <end position="20"/>
    </location>
</feature>
<reference evidence="2 3" key="1">
    <citation type="submission" date="2016-07" db="EMBL/GenBank/DDBJ databases">
        <title>Draft Genome Sequence of Oceanisphaera psychrotolerans, isolated from coastal sediment samples.</title>
        <authorList>
            <person name="Zhuo S."/>
            <person name="Ruan Z."/>
        </authorList>
    </citation>
    <scope>NUCLEOTIDE SEQUENCE [LARGE SCALE GENOMIC DNA]</scope>
    <source>
        <strain evidence="2 3">LAM-WHM-ZC</strain>
    </source>
</reference>
<gene>
    <name evidence="2" type="ORF">BFR47_07725</name>
</gene>
<evidence type="ECO:0000313" key="2">
    <source>
        <dbReference type="EMBL" id="OIN14378.1"/>
    </source>
</evidence>
<dbReference type="STRING" id="1414654.BFR47_07725"/>
<evidence type="ECO:0008006" key="4">
    <source>
        <dbReference type="Google" id="ProtNLM"/>
    </source>
</evidence>